<dbReference type="FunFam" id="3.30.565.10:FF:000037">
    <property type="entry name" value="Hybrid sensor histidine kinase/response regulator"/>
    <property type="match status" value="1"/>
</dbReference>
<proteinExistence type="predicted"/>
<evidence type="ECO:0000256" key="11">
    <source>
        <dbReference type="PROSITE-ProRule" id="PRU00169"/>
    </source>
</evidence>
<dbReference type="Gene3D" id="2.60.40.10">
    <property type="entry name" value="Immunoglobulins"/>
    <property type="match status" value="1"/>
</dbReference>
<dbReference type="Proteomes" id="UP000261278">
    <property type="component" value="Unassembled WGS sequence"/>
</dbReference>
<dbReference type="InterPro" id="IPR011110">
    <property type="entry name" value="Reg_prop"/>
</dbReference>
<evidence type="ECO:0000256" key="5">
    <source>
        <dbReference type="ARBA" id="ARBA00022741"/>
    </source>
</evidence>
<reference evidence="17 18" key="1">
    <citation type="submission" date="2018-08" db="EMBL/GenBank/DDBJ databases">
        <title>A genome reference for cultivated species of the human gut microbiota.</title>
        <authorList>
            <person name="Zou Y."/>
            <person name="Xue W."/>
            <person name="Luo G."/>
        </authorList>
    </citation>
    <scope>NUCLEOTIDE SEQUENCE [LARGE SCALE GENOMIC DNA]</scope>
    <source>
        <strain evidence="17 18">TF05-18</strain>
    </source>
</reference>
<dbReference type="InterPro" id="IPR003661">
    <property type="entry name" value="HisK_dim/P_dom"/>
</dbReference>
<dbReference type="InterPro" id="IPR015943">
    <property type="entry name" value="WD40/YVTN_repeat-like_dom_sf"/>
</dbReference>
<organism evidence="17 18">
    <name type="scientific">Phocaeicola vulgatus</name>
    <name type="common">Bacteroides vulgatus</name>
    <dbReference type="NCBI Taxonomy" id="821"/>
    <lineage>
        <taxon>Bacteria</taxon>
        <taxon>Pseudomonadati</taxon>
        <taxon>Bacteroidota</taxon>
        <taxon>Bacteroidia</taxon>
        <taxon>Bacteroidales</taxon>
        <taxon>Bacteroidaceae</taxon>
        <taxon>Phocaeicola</taxon>
    </lineage>
</organism>
<dbReference type="SUPFAM" id="SSF47384">
    <property type="entry name" value="Homodimeric domain of signal transducing histidine kinase"/>
    <property type="match status" value="1"/>
</dbReference>
<dbReference type="SUPFAM" id="SSF101898">
    <property type="entry name" value="NHL repeat"/>
    <property type="match status" value="1"/>
</dbReference>
<evidence type="ECO:0000259" key="15">
    <source>
        <dbReference type="PROSITE" id="PS50109"/>
    </source>
</evidence>
<dbReference type="InterPro" id="IPR018060">
    <property type="entry name" value="HTH_AraC"/>
</dbReference>
<feature type="domain" description="HTH araC/xylS-type" evidence="14">
    <location>
        <begin position="1185"/>
        <end position="1284"/>
    </location>
</feature>
<dbReference type="SUPFAM" id="SSF52172">
    <property type="entry name" value="CheY-like"/>
    <property type="match status" value="1"/>
</dbReference>
<evidence type="ECO:0000313" key="17">
    <source>
        <dbReference type="EMBL" id="RGL88142.1"/>
    </source>
</evidence>
<feature type="modified residue" description="4-aspartylphosphate" evidence="11">
    <location>
        <position position="1086"/>
    </location>
</feature>
<dbReference type="InterPro" id="IPR001789">
    <property type="entry name" value="Sig_transdc_resp-reg_receiver"/>
</dbReference>
<dbReference type="InterPro" id="IPR005467">
    <property type="entry name" value="His_kinase_dom"/>
</dbReference>
<dbReference type="CDD" id="cd00082">
    <property type="entry name" value="HisKA"/>
    <property type="match status" value="1"/>
</dbReference>
<keyword evidence="9" id="KW-0805">Transcription regulation</keyword>
<evidence type="ECO:0000256" key="9">
    <source>
        <dbReference type="ARBA" id="ARBA00023015"/>
    </source>
</evidence>
<evidence type="ECO:0000256" key="13">
    <source>
        <dbReference type="SAM" id="SignalP"/>
    </source>
</evidence>
<evidence type="ECO:0000256" key="4">
    <source>
        <dbReference type="ARBA" id="ARBA00022679"/>
    </source>
</evidence>
<dbReference type="SMART" id="SM00342">
    <property type="entry name" value="HTH_ARAC"/>
    <property type="match status" value="1"/>
</dbReference>
<dbReference type="InterPro" id="IPR011123">
    <property type="entry name" value="Y_Y_Y"/>
</dbReference>
<feature type="chain" id="PRO_5030071641" description="histidine kinase" evidence="13">
    <location>
        <begin position="20"/>
        <end position="1287"/>
    </location>
</feature>
<protein>
    <recommendedName>
        <fullName evidence="2">histidine kinase</fullName>
        <ecNumber evidence="2">2.7.13.3</ecNumber>
    </recommendedName>
</protein>
<evidence type="ECO:0000256" key="6">
    <source>
        <dbReference type="ARBA" id="ARBA00022777"/>
    </source>
</evidence>
<dbReference type="SUPFAM" id="SSF55874">
    <property type="entry name" value="ATPase domain of HSP90 chaperone/DNA topoisomerase II/histidine kinase"/>
    <property type="match status" value="1"/>
</dbReference>
<dbReference type="Pfam" id="PF02518">
    <property type="entry name" value="HATPase_c"/>
    <property type="match status" value="1"/>
</dbReference>
<dbReference type="InterPro" id="IPR004358">
    <property type="entry name" value="Sig_transdc_His_kin-like_C"/>
</dbReference>
<evidence type="ECO:0000256" key="10">
    <source>
        <dbReference type="ARBA" id="ARBA00023163"/>
    </source>
</evidence>
<dbReference type="EMBL" id="QSSN01000003">
    <property type="protein sequence ID" value="RGL88142.1"/>
    <property type="molecule type" value="Genomic_DNA"/>
</dbReference>
<keyword evidence="10" id="KW-0804">Transcription</keyword>
<dbReference type="EC" id="2.7.13.3" evidence="2"/>
<keyword evidence="12" id="KW-0812">Transmembrane</keyword>
<evidence type="ECO:0000256" key="12">
    <source>
        <dbReference type="SAM" id="Phobius"/>
    </source>
</evidence>
<dbReference type="InterPro" id="IPR036097">
    <property type="entry name" value="HisK_dim/P_sf"/>
</dbReference>
<dbReference type="GO" id="GO:0000155">
    <property type="term" value="F:phosphorelay sensor kinase activity"/>
    <property type="evidence" value="ECO:0007669"/>
    <property type="project" value="InterPro"/>
</dbReference>
<dbReference type="Gene3D" id="3.30.565.10">
    <property type="entry name" value="Histidine kinase-like ATPase, C-terminal domain"/>
    <property type="match status" value="1"/>
</dbReference>
<evidence type="ECO:0000313" key="18">
    <source>
        <dbReference type="Proteomes" id="UP000261278"/>
    </source>
</evidence>
<dbReference type="PANTHER" id="PTHR43547">
    <property type="entry name" value="TWO-COMPONENT HISTIDINE KINASE"/>
    <property type="match status" value="1"/>
</dbReference>
<feature type="signal peptide" evidence="13">
    <location>
        <begin position="1"/>
        <end position="19"/>
    </location>
</feature>
<dbReference type="InterPro" id="IPR011006">
    <property type="entry name" value="CheY-like_superfamily"/>
</dbReference>
<dbReference type="SMART" id="SM00448">
    <property type="entry name" value="REC"/>
    <property type="match status" value="1"/>
</dbReference>
<feature type="domain" description="Response regulatory" evidence="16">
    <location>
        <begin position="1038"/>
        <end position="1153"/>
    </location>
</feature>
<dbReference type="GO" id="GO:0003700">
    <property type="term" value="F:DNA-binding transcription factor activity"/>
    <property type="evidence" value="ECO:0007669"/>
    <property type="project" value="InterPro"/>
</dbReference>
<dbReference type="SUPFAM" id="SSF46689">
    <property type="entry name" value="Homeodomain-like"/>
    <property type="match status" value="1"/>
</dbReference>
<dbReference type="Pfam" id="PF00512">
    <property type="entry name" value="HisKA"/>
    <property type="match status" value="1"/>
</dbReference>
<evidence type="ECO:0000259" key="16">
    <source>
        <dbReference type="PROSITE" id="PS50110"/>
    </source>
</evidence>
<comment type="caution">
    <text evidence="17">The sequence shown here is derived from an EMBL/GenBank/DDBJ whole genome shotgun (WGS) entry which is preliminary data.</text>
</comment>
<dbReference type="GO" id="GO:0043565">
    <property type="term" value="F:sequence-specific DNA binding"/>
    <property type="evidence" value="ECO:0007669"/>
    <property type="project" value="InterPro"/>
</dbReference>
<dbReference type="PROSITE" id="PS01124">
    <property type="entry name" value="HTH_ARAC_FAMILY_2"/>
    <property type="match status" value="1"/>
</dbReference>
<keyword evidence="12" id="KW-0472">Membrane</keyword>
<dbReference type="Pfam" id="PF12833">
    <property type="entry name" value="HTH_18"/>
    <property type="match status" value="1"/>
</dbReference>
<feature type="domain" description="Histidine kinase" evidence="15">
    <location>
        <begin position="796"/>
        <end position="1014"/>
    </location>
</feature>
<dbReference type="RefSeq" id="WP_117677874.1">
    <property type="nucleotide sequence ID" value="NZ_JACBPU010000012.1"/>
</dbReference>
<dbReference type="SUPFAM" id="SSF63829">
    <property type="entry name" value="Calcium-dependent phosphotriesterase"/>
    <property type="match status" value="1"/>
</dbReference>
<keyword evidence="8" id="KW-0902">Two-component regulatory system</keyword>
<dbReference type="InterPro" id="IPR009057">
    <property type="entry name" value="Homeodomain-like_sf"/>
</dbReference>
<dbReference type="Gene3D" id="1.10.287.130">
    <property type="match status" value="1"/>
</dbReference>
<dbReference type="Pfam" id="PF07494">
    <property type="entry name" value="Reg_prop"/>
    <property type="match status" value="2"/>
</dbReference>
<evidence type="ECO:0000259" key="14">
    <source>
        <dbReference type="PROSITE" id="PS01124"/>
    </source>
</evidence>
<dbReference type="Gene3D" id="2.130.10.10">
    <property type="entry name" value="YVTN repeat-like/Quinoprotein amine dehydrogenase"/>
    <property type="match status" value="2"/>
</dbReference>
<sequence length="1287" mass="147546">MKILTLILLICSITCHLRADNLSNLNGGFNNLGSKTKTLSVRCFTQDSTGMVWFGTSRGLYSYDGYDIRHYVSDMLPSHQLIKCNFIHHKVMLLGGENGIILFNLQNGQFSKPNIRLNESISSFCEYKGEIWIGAESGLYIYNVEQDELRPALIRGKDFPRNIQSLATDQKNLYIGMKDEVGCYSFATSDYQVISHPEFFYISTLMLDSSENTLWIGNARHLHRMNLDTKEIERVRDFYVVKSIAKDDNNLLIGTDNGLYVCDRQGTWHLISHDARNSQSLSSNVVNMFFKDANGNIWIGTDNGISLATHNPSVQSRSLFDITGSDEGCQISSIQRTADSTLWLGGSRGLIKLKTDMQGNNIRRWYQMSSKESSLPHNRIRALYEDSRQYLWVASDGGLLRYNPTNEQFISYFFDDLKNWVYDILETPNGDLWLATFCGVYGISSEQSLGGGILKTKYHFTHDQGLYSNDIYQLALDRENNLWALSNNHHIDRINLTTGTILPIEKITGIPHIDSYAVISDSEGNIWISTSDNLLKLSVNKGNISTQSIPLSRVLSTEVFAMDEGENEIWLTTSEGLFIVEKESLKVHRIRISEKYIDIFYDRIDHKVWLGTSNKITQIDPILLRQEIQQSQKVKITDIEINSNEELSYTDRQSKHIQLTAKQNNLRISFSDYQYKGESLTNYAFKLDGYHSQWIELNRNENSIALPNLSPGDYTLYIGSLENISDNKQTEAILHIIITPPWYLSWYAYLFYLLVVIGIVWWILRFIIIRQQLRKERELKNHLMEQAKSKIDFFTNIAHEFKSPLSLIIAPSSKLLSEETEKEKKALLELIYENAKKLGSLIHFTIEAYQDREKIKQTFIPTEIEFVEFARCIFNSYRENIKSKQLDFVFDTNRENIYTRMDIFKMESILNNLLTNACKFTPKHGSIMLSLEYNEQDKHLYVKVADTGVGIPEEEIPLVFQRYYQSSRTIKNDKEGTGIGLAIVKEYVEMHNGTVLLTSDSNGTTVQLTFPINIDIQEQEEIIEKPTTTENKEDTRPLIAIVEDNTSISSFISNLLSTDYRCITAQNGKNGLQLSINLLPDLIIADVMMPVMDGIEMCRNIREHMPLATVPIILLTAKNDSSIEYQSAQLGIDAFIAKPFDSSLLVARIKQLLGNKKRLEQQMRIEHIKQPELKGEISIDERLLFRITTIIEEHIDNSDLSVEMLSRLMGISQKQLYRKLKSLTGMSTVEYIRSIRLKKAALLFQNGKFSVAEVMYMVGFSNASYFTRCFVAEFGKTPMEYLGMKQE</sequence>
<name>A0A396AUT6_PHOVU</name>
<dbReference type="InterPro" id="IPR013783">
    <property type="entry name" value="Ig-like_fold"/>
</dbReference>
<keyword evidence="13" id="KW-0732">Signal</keyword>
<dbReference type="SMART" id="SM00388">
    <property type="entry name" value="HisKA"/>
    <property type="match status" value="1"/>
</dbReference>
<keyword evidence="7" id="KW-0067">ATP-binding</keyword>
<accession>A0A396AUT6</accession>
<keyword evidence="12" id="KW-1133">Transmembrane helix</keyword>
<evidence type="ECO:0000256" key="8">
    <source>
        <dbReference type="ARBA" id="ARBA00023012"/>
    </source>
</evidence>
<evidence type="ECO:0000256" key="7">
    <source>
        <dbReference type="ARBA" id="ARBA00022840"/>
    </source>
</evidence>
<keyword evidence="3 11" id="KW-0597">Phosphoprotein</keyword>
<dbReference type="InterPro" id="IPR003594">
    <property type="entry name" value="HATPase_dom"/>
</dbReference>
<gene>
    <name evidence="17" type="ORF">DXC44_04085</name>
</gene>
<feature type="transmembrane region" description="Helical" evidence="12">
    <location>
        <begin position="746"/>
        <end position="768"/>
    </location>
</feature>
<dbReference type="InterPro" id="IPR036890">
    <property type="entry name" value="HATPase_C_sf"/>
</dbReference>
<dbReference type="GO" id="GO:0005524">
    <property type="term" value="F:ATP binding"/>
    <property type="evidence" value="ECO:0007669"/>
    <property type="project" value="UniProtKB-KW"/>
</dbReference>
<dbReference type="PROSITE" id="PS50109">
    <property type="entry name" value="HIS_KIN"/>
    <property type="match status" value="1"/>
</dbReference>
<evidence type="ECO:0000256" key="1">
    <source>
        <dbReference type="ARBA" id="ARBA00000085"/>
    </source>
</evidence>
<keyword evidence="4" id="KW-0808">Transferase</keyword>
<keyword evidence="6 17" id="KW-0418">Kinase</keyword>
<dbReference type="PROSITE" id="PS50110">
    <property type="entry name" value="RESPONSE_REGULATORY"/>
    <property type="match status" value="1"/>
</dbReference>
<dbReference type="Pfam" id="PF07495">
    <property type="entry name" value="Y_Y_Y"/>
    <property type="match status" value="1"/>
</dbReference>
<evidence type="ECO:0000256" key="2">
    <source>
        <dbReference type="ARBA" id="ARBA00012438"/>
    </source>
</evidence>
<evidence type="ECO:0000256" key="3">
    <source>
        <dbReference type="ARBA" id="ARBA00022553"/>
    </source>
</evidence>
<dbReference type="PRINTS" id="PR00344">
    <property type="entry name" value="BCTRLSENSOR"/>
</dbReference>
<dbReference type="PANTHER" id="PTHR43547:SF2">
    <property type="entry name" value="HYBRID SIGNAL TRANSDUCTION HISTIDINE KINASE C"/>
    <property type="match status" value="1"/>
</dbReference>
<dbReference type="Gene3D" id="3.40.50.2300">
    <property type="match status" value="1"/>
</dbReference>
<dbReference type="Gene3D" id="1.10.10.60">
    <property type="entry name" value="Homeodomain-like"/>
    <property type="match status" value="2"/>
</dbReference>
<keyword evidence="5" id="KW-0547">Nucleotide-binding</keyword>
<comment type="catalytic activity">
    <reaction evidence="1">
        <text>ATP + protein L-histidine = ADP + protein N-phospho-L-histidine.</text>
        <dbReference type="EC" id="2.7.13.3"/>
    </reaction>
</comment>
<dbReference type="SMART" id="SM00387">
    <property type="entry name" value="HATPase_c"/>
    <property type="match status" value="1"/>
</dbReference>
<dbReference type="Pfam" id="PF00072">
    <property type="entry name" value="Response_reg"/>
    <property type="match status" value="1"/>
</dbReference>